<dbReference type="AlphaFoldDB" id="A0A8S9FGQ9"/>
<dbReference type="GO" id="GO:0005785">
    <property type="term" value="C:signal recognition particle receptor complex"/>
    <property type="evidence" value="ECO:0007669"/>
    <property type="project" value="InterPro"/>
</dbReference>
<dbReference type="SUPFAM" id="SSF69593">
    <property type="entry name" value="Glycerol-3-phosphate (1)-acyltransferase"/>
    <property type="match status" value="1"/>
</dbReference>
<feature type="compositionally biased region" description="Low complexity" evidence="7">
    <location>
        <begin position="55"/>
        <end position="67"/>
    </location>
</feature>
<proteinExistence type="inferred from homology"/>
<feature type="domain" description="Phospholipid/glycerol acyltransferase" evidence="9">
    <location>
        <begin position="489"/>
        <end position="602"/>
    </location>
</feature>
<sequence length="651" mass="71921">MKRTKQVVKPLNGVKKQGQVSKEETKKSYGEKKDDEGKVSSVSNGNHKMEDDVADNNNNNNSVGVDVSKLAKLRSKGVRGRGGLRKADSIGSNKGSSKVEPPKKATKKNRVWDDAAAAPKQEEKLDFTDEHGDNGHVDVVAAADQGESMMDKEEVFSSESEDDDDEPRSDEKPEAKKKGWFSSVFQSITGKANLERTDLEPALKALKERLMTKNVAEEIAEKLCESVEASLEGKKLASFTRISSTVQGAMEEALIRILTPRRSIDIMRDLARFRHGCRFCSRDLFTSSSMYGPNTFLYLILVNTTSCNSIGITLFPIMFSDYSKPICSSQSSLIRIPINKGCCFGRSSSNLITSLHAAPRGETRRTSGVQWCNRSIRCDPFKVDDKNSRTVTVRSDLSGAATPESTYPEPEIKLSSRLRGICFCLVAGVSAIVLIVLMIIGHPFVLLFDRYRRKFHHFIAKLWASISIYPFYKTDIQGLENLPSSDTPCVYVSNHQSFLDIYTLLSLGQSYKFISKTGIFVIPVIGWAMSMMGVVPLKRMDPRSQVDCLKRCMELVKKGASVFFFPEGTRSKDGRLGPFKKGAFTVAAKTGVPVVPITLMGTGKIMPTGSEGILNHGDVRVIIHKPIYGSKADVLCDEARNKIAESMNLLS</sequence>
<dbReference type="Gene3D" id="1.20.120.140">
    <property type="entry name" value="Signal recognition particle SRP54, nucleotide-binding domain"/>
    <property type="match status" value="1"/>
</dbReference>
<dbReference type="GO" id="GO:0006886">
    <property type="term" value="P:intracellular protein transport"/>
    <property type="evidence" value="ECO:0007669"/>
    <property type="project" value="InterPro"/>
</dbReference>
<comment type="catalytic activity">
    <reaction evidence="6">
        <text>a 1-acyl-sn-glycero-3-phosphate + an acyl-CoA = a 1,2-diacyl-sn-glycero-3-phosphate + CoA</text>
        <dbReference type="Rhea" id="RHEA:19709"/>
        <dbReference type="ChEBI" id="CHEBI:57287"/>
        <dbReference type="ChEBI" id="CHEBI:57970"/>
        <dbReference type="ChEBI" id="CHEBI:58342"/>
        <dbReference type="ChEBI" id="CHEBI:58608"/>
        <dbReference type="EC" id="2.3.1.51"/>
    </reaction>
</comment>
<gene>
    <name evidence="11" type="ORF">F2Q70_00033332</name>
</gene>
<evidence type="ECO:0000256" key="7">
    <source>
        <dbReference type="SAM" id="MobiDB-lite"/>
    </source>
</evidence>
<dbReference type="CDD" id="cd07989">
    <property type="entry name" value="LPLAT_AGPAT-like"/>
    <property type="match status" value="1"/>
</dbReference>
<keyword evidence="8" id="KW-0472">Membrane</keyword>
<dbReference type="Pfam" id="PF01553">
    <property type="entry name" value="Acyltransferase"/>
    <property type="match status" value="1"/>
</dbReference>
<dbReference type="InterPro" id="IPR036225">
    <property type="entry name" value="SRP/SRP_N"/>
</dbReference>
<evidence type="ECO:0000256" key="1">
    <source>
        <dbReference type="ARBA" id="ARBA00004240"/>
    </source>
</evidence>
<dbReference type="GO" id="GO:0003841">
    <property type="term" value="F:1-acylglycerol-3-phosphate O-acyltransferase activity"/>
    <property type="evidence" value="ECO:0007669"/>
    <property type="project" value="UniProtKB-UniRule"/>
</dbReference>
<dbReference type="GO" id="GO:0005047">
    <property type="term" value="F:signal recognition particle binding"/>
    <property type="evidence" value="ECO:0007669"/>
    <property type="project" value="InterPro"/>
</dbReference>
<feature type="compositionally biased region" description="Basic residues" evidence="7">
    <location>
        <begin position="71"/>
        <end position="84"/>
    </location>
</feature>
<keyword evidence="6" id="KW-1208">Phospholipid metabolism</keyword>
<accession>A0A8S9FGQ9</accession>
<dbReference type="InterPro" id="IPR013822">
    <property type="entry name" value="Signal_recog_particl_SRP54_hlx"/>
</dbReference>
<evidence type="ECO:0000256" key="6">
    <source>
        <dbReference type="RuleBase" id="RU361267"/>
    </source>
</evidence>
<evidence type="ECO:0000259" key="10">
    <source>
        <dbReference type="SMART" id="SM00963"/>
    </source>
</evidence>
<dbReference type="PANTHER" id="PTHR10434">
    <property type="entry name" value="1-ACYL-SN-GLYCEROL-3-PHOSPHATE ACYLTRANSFERASE"/>
    <property type="match status" value="1"/>
</dbReference>
<evidence type="ECO:0000259" key="9">
    <source>
        <dbReference type="SMART" id="SM00563"/>
    </source>
</evidence>
<dbReference type="GO" id="GO:0006654">
    <property type="term" value="P:phosphatidic acid biosynthetic process"/>
    <property type="evidence" value="ECO:0007669"/>
    <property type="project" value="TreeGrafter"/>
</dbReference>
<feature type="domain" description="Signal recognition particle SRP54 helical bundle" evidence="10">
    <location>
        <begin position="176"/>
        <end position="258"/>
    </location>
</feature>
<dbReference type="EMBL" id="QGKY02002305">
    <property type="protein sequence ID" value="KAF2532835.1"/>
    <property type="molecule type" value="Genomic_DNA"/>
</dbReference>
<keyword evidence="6" id="KW-0443">Lipid metabolism</keyword>
<evidence type="ECO:0000256" key="3">
    <source>
        <dbReference type="ARBA" id="ARBA00022679"/>
    </source>
</evidence>
<feature type="transmembrane region" description="Helical" evidence="8">
    <location>
        <begin position="513"/>
        <end position="535"/>
    </location>
</feature>
<dbReference type="InterPro" id="IPR007222">
    <property type="entry name" value="Sig_recog_particle_rcpt_asu_N"/>
</dbReference>
<dbReference type="EC" id="2.3.1.51" evidence="6"/>
<name>A0A8S9FGQ9_BRACR</name>
<feature type="compositionally biased region" description="Basic and acidic residues" evidence="7">
    <location>
        <begin position="120"/>
        <end position="136"/>
    </location>
</feature>
<keyword evidence="4" id="KW-0256">Endoplasmic reticulum</keyword>
<organism evidence="11">
    <name type="scientific">Brassica cretica</name>
    <name type="common">Mustard</name>
    <dbReference type="NCBI Taxonomy" id="69181"/>
    <lineage>
        <taxon>Eukaryota</taxon>
        <taxon>Viridiplantae</taxon>
        <taxon>Streptophyta</taxon>
        <taxon>Embryophyta</taxon>
        <taxon>Tracheophyta</taxon>
        <taxon>Spermatophyta</taxon>
        <taxon>Magnoliopsida</taxon>
        <taxon>eudicotyledons</taxon>
        <taxon>Gunneridae</taxon>
        <taxon>Pentapetalae</taxon>
        <taxon>rosids</taxon>
        <taxon>malvids</taxon>
        <taxon>Brassicales</taxon>
        <taxon>Brassicaceae</taxon>
        <taxon>Brassiceae</taxon>
        <taxon>Brassica</taxon>
    </lineage>
</organism>
<evidence type="ECO:0000313" key="11">
    <source>
        <dbReference type="EMBL" id="KAF2532835.1"/>
    </source>
</evidence>
<dbReference type="PANTHER" id="PTHR10434:SF60">
    <property type="entry name" value="1-ACYL-SN-GLYCEROL-3-PHOSPHATE ACYLTRANSFERASE LPAT1, CHLOROPLASTIC"/>
    <property type="match status" value="1"/>
</dbReference>
<dbReference type="NCBIfam" id="TIGR00530">
    <property type="entry name" value="AGP_acyltrn"/>
    <property type="match status" value="1"/>
</dbReference>
<evidence type="ECO:0000256" key="4">
    <source>
        <dbReference type="ARBA" id="ARBA00022824"/>
    </source>
</evidence>
<comment type="subcellular location">
    <subcellularLocation>
        <location evidence="1">Endoplasmic reticulum</location>
    </subcellularLocation>
</comment>
<reference evidence="11" key="1">
    <citation type="submission" date="2019-12" db="EMBL/GenBank/DDBJ databases">
        <title>Genome sequencing and annotation of Brassica cretica.</title>
        <authorList>
            <person name="Studholme D.J."/>
            <person name="Sarris P.F."/>
        </authorList>
    </citation>
    <scope>NUCLEOTIDE SEQUENCE</scope>
    <source>
        <strain evidence="11">PFS-102/07</strain>
        <tissue evidence="11">Leaf</tissue>
    </source>
</reference>
<keyword evidence="5 6" id="KW-0012">Acyltransferase</keyword>
<evidence type="ECO:0000256" key="8">
    <source>
        <dbReference type="SAM" id="Phobius"/>
    </source>
</evidence>
<feature type="compositionally biased region" description="Acidic residues" evidence="7">
    <location>
        <begin position="159"/>
        <end position="168"/>
    </location>
</feature>
<protein>
    <recommendedName>
        <fullName evidence="6">1-acyl-sn-glycerol-3-phosphate acyltransferase</fullName>
        <ecNumber evidence="6">2.3.1.51</ecNumber>
    </recommendedName>
</protein>
<feature type="compositionally biased region" description="Basic and acidic residues" evidence="7">
    <location>
        <begin position="21"/>
        <end position="38"/>
    </location>
</feature>
<feature type="transmembrane region" description="Helical" evidence="8">
    <location>
        <begin position="425"/>
        <end position="448"/>
    </location>
</feature>
<dbReference type="SMART" id="SM00963">
    <property type="entry name" value="SRP54_N"/>
    <property type="match status" value="1"/>
</dbReference>
<evidence type="ECO:0000256" key="2">
    <source>
        <dbReference type="ARBA" id="ARBA00008655"/>
    </source>
</evidence>
<keyword evidence="8" id="KW-0812">Transmembrane</keyword>
<evidence type="ECO:0000256" key="5">
    <source>
        <dbReference type="ARBA" id="ARBA00023315"/>
    </source>
</evidence>
<comment type="caution">
    <text evidence="11">The sequence shown here is derived from an EMBL/GenBank/DDBJ whole genome shotgun (WGS) entry which is preliminary data.</text>
</comment>
<keyword evidence="8" id="KW-1133">Transmembrane helix</keyword>
<comment type="domain">
    <text evidence="6">The HXXXXD motif is essential for acyltransferase activity and may constitute the binding site for the phosphate moiety of the glycerol-3-phosphate.</text>
</comment>
<feature type="region of interest" description="Disordered" evidence="7">
    <location>
        <begin position="1"/>
        <end position="177"/>
    </location>
</feature>
<keyword evidence="6" id="KW-0594">Phospholipid biosynthesis</keyword>
<dbReference type="GO" id="GO:0006614">
    <property type="term" value="P:SRP-dependent cotranslational protein targeting to membrane"/>
    <property type="evidence" value="ECO:0007669"/>
    <property type="project" value="InterPro"/>
</dbReference>
<comment type="similarity">
    <text evidence="2 6">Belongs to the 1-acyl-sn-glycerol-3-phosphate acyltransferase family.</text>
</comment>
<dbReference type="InterPro" id="IPR004552">
    <property type="entry name" value="AGP_acyltrans"/>
</dbReference>
<dbReference type="Pfam" id="PF02881">
    <property type="entry name" value="SRP54_N"/>
    <property type="match status" value="1"/>
</dbReference>
<dbReference type="FunFam" id="1.20.120.140:FF:000007">
    <property type="entry name" value="Signal recognition particle receptor subunit alpha"/>
    <property type="match status" value="1"/>
</dbReference>
<dbReference type="InterPro" id="IPR042101">
    <property type="entry name" value="SRP54_N_sf"/>
</dbReference>
<dbReference type="GO" id="GO:0003924">
    <property type="term" value="F:GTPase activity"/>
    <property type="evidence" value="ECO:0007669"/>
    <property type="project" value="InterPro"/>
</dbReference>
<dbReference type="Pfam" id="PF04086">
    <property type="entry name" value="SRP-alpha_N"/>
    <property type="match status" value="1"/>
</dbReference>
<keyword evidence="6" id="KW-0444">Lipid biosynthesis</keyword>
<dbReference type="InterPro" id="IPR002123">
    <property type="entry name" value="Plipid/glycerol_acylTrfase"/>
</dbReference>
<dbReference type="SUPFAM" id="SSF47364">
    <property type="entry name" value="Domain of the SRP/SRP receptor G-proteins"/>
    <property type="match status" value="1"/>
</dbReference>
<dbReference type="GO" id="GO:0005525">
    <property type="term" value="F:GTP binding"/>
    <property type="evidence" value="ECO:0007669"/>
    <property type="project" value="InterPro"/>
</dbReference>
<keyword evidence="3 6" id="KW-0808">Transferase</keyword>
<dbReference type="SMART" id="SM00563">
    <property type="entry name" value="PlsC"/>
    <property type="match status" value="1"/>
</dbReference>